<dbReference type="InterPro" id="IPR014188">
    <property type="entry name" value="Acrylyl-CoA_reductase_AcuI"/>
</dbReference>
<dbReference type="GO" id="GO:0043957">
    <property type="term" value="F:acryloyl-CoA reductase (NADPH) activity"/>
    <property type="evidence" value="ECO:0007669"/>
    <property type="project" value="TreeGrafter"/>
</dbReference>
<dbReference type="CDD" id="cd08288">
    <property type="entry name" value="MDR_yhdh"/>
    <property type="match status" value="1"/>
</dbReference>
<sequence>MSDTFKALVLEEAEKAPAASIKDLKVSDLPEGDVLVRVSHSGLNYKDGMVIKGLGRLVRQYPHVPGIDFAGTVEESGDERYKPGDAVVLTGWRVGEAHWGGYAQMARVKADWLVPLPEGLTPRRAMAVGTAGFTAMLAVQALEDHGLTTDDGEVLVTGASGGVGSVAITLLSRLGHSVAAVTGRPENADYLKSLGAGTIVPREELAEAPGKPLLSERWSGCVDAVGGDMLAHVLAEMRYGCSVAACGLAGGPKLTTTVLPFLLRGVKLLGIDSVMCDYNTRTLAWERLTGLIPGEMLDAMTTEIRLEDLPEYAERILKGQVRGRAVVVLE</sequence>
<evidence type="ECO:0000259" key="1">
    <source>
        <dbReference type="SMART" id="SM00829"/>
    </source>
</evidence>
<dbReference type="OrthoDB" id="9782155at2"/>
<dbReference type="AlphaFoldDB" id="A0A1V3NCJ7"/>
<dbReference type="InterPro" id="IPR011032">
    <property type="entry name" value="GroES-like_sf"/>
</dbReference>
<evidence type="ECO:0000313" key="3">
    <source>
        <dbReference type="Proteomes" id="UP000189462"/>
    </source>
</evidence>
<keyword evidence="3" id="KW-1185">Reference proteome</keyword>
<dbReference type="Gene3D" id="3.40.50.720">
    <property type="entry name" value="NAD(P)-binding Rossmann-like Domain"/>
    <property type="match status" value="1"/>
</dbReference>
<dbReference type="PANTHER" id="PTHR43677:SF1">
    <property type="entry name" value="ACRYLYL-COA REDUCTASE ACUI-RELATED"/>
    <property type="match status" value="1"/>
</dbReference>
<organism evidence="2 3">
    <name type="scientific">Thioalkalivibrio denitrificans</name>
    <dbReference type="NCBI Taxonomy" id="108003"/>
    <lineage>
        <taxon>Bacteria</taxon>
        <taxon>Pseudomonadati</taxon>
        <taxon>Pseudomonadota</taxon>
        <taxon>Gammaproteobacteria</taxon>
        <taxon>Chromatiales</taxon>
        <taxon>Ectothiorhodospiraceae</taxon>
        <taxon>Thioalkalivibrio</taxon>
    </lineage>
</organism>
<dbReference type="RefSeq" id="WP_077279743.1">
    <property type="nucleotide sequence ID" value="NZ_MVBK01000090.1"/>
</dbReference>
<dbReference type="InterPro" id="IPR036291">
    <property type="entry name" value="NAD(P)-bd_dom_sf"/>
</dbReference>
<dbReference type="InterPro" id="IPR051397">
    <property type="entry name" value="Zn-ADH-like_protein"/>
</dbReference>
<dbReference type="NCBIfam" id="TIGR02823">
    <property type="entry name" value="oxido_YhdH"/>
    <property type="match status" value="1"/>
</dbReference>
<dbReference type="SMART" id="SM00829">
    <property type="entry name" value="PKS_ER"/>
    <property type="match status" value="1"/>
</dbReference>
<dbReference type="Pfam" id="PF00107">
    <property type="entry name" value="ADH_zinc_N"/>
    <property type="match status" value="1"/>
</dbReference>
<dbReference type="Pfam" id="PF08240">
    <property type="entry name" value="ADH_N"/>
    <property type="match status" value="1"/>
</dbReference>
<comment type="caution">
    <text evidence="2">The sequence shown here is derived from an EMBL/GenBank/DDBJ whole genome shotgun (WGS) entry which is preliminary data.</text>
</comment>
<dbReference type="STRING" id="108003.B1C78_13795"/>
<reference evidence="2 3" key="1">
    <citation type="submission" date="2017-02" db="EMBL/GenBank/DDBJ databases">
        <title>Genomic diversity within the haloalkaliphilic genus Thioalkalivibrio.</title>
        <authorList>
            <person name="Ahn A.-C."/>
            <person name="Meier-Kolthoff J."/>
            <person name="Overmars L."/>
            <person name="Richter M."/>
            <person name="Woyke T."/>
            <person name="Sorokin D.Y."/>
            <person name="Muyzer G."/>
        </authorList>
    </citation>
    <scope>NUCLEOTIDE SEQUENCE [LARGE SCALE GENOMIC DNA]</scope>
    <source>
        <strain evidence="2 3">ALJD</strain>
    </source>
</reference>
<name>A0A1V3NCJ7_9GAMM</name>
<dbReference type="SUPFAM" id="SSF51735">
    <property type="entry name" value="NAD(P)-binding Rossmann-fold domains"/>
    <property type="match status" value="1"/>
</dbReference>
<accession>A0A1V3NCJ7</accession>
<dbReference type="Gene3D" id="3.90.180.10">
    <property type="entry name" value="Medium-chain alcohol dehydrogenases, catalytic domain"/>
    <property type="match status" value="1"/>
</dbReference>
<evidence type="ECO:0000313" key="2">
    <source>
        <dbReference type="EMBL" id="OOG22827.1"/>
    </source>
</evidence>
<protein>
    <submittedName>
        <fullName evidence="2">Oxidoreductase</fullName>
    </submittedName>
</protein>
<dbReference type="PANTHER" id="PTHR43677">
    <property type="entry name" value="SHORT-CHAIN DEHYDROGENASE/REDUCTASE"/>
    <property type="match status" value="1"/>
</dbReference>
<proteinExistence type="predicted"/>
<gene>
    <name evidence="2" type="ORF">B1C78_13795</name>
</gene>
<dbReference type="InterPro" id="IPR013149">
    <property type="entry name" value="ADH-like_C"/>
</dbReference>
<dbReference type="InterPro" id="IPR013154">
    <property type="entry name" value="ADH-like_N"/>
</dbReference>
<dbReference type="SUPFAM" id="SSF50129">
    <property type="entry name" value="GroES-like"/>
    <property type="match status" value="1"/>
</dbReference>
<dbReference type="EMBL" id="MVBK01000090">
    <property type="protein sequence ID" value="OOG22827.1"/>
    <property type="molecule type" value="Genomic_DNA"/>
</dbReference>
<feature type="domain" description="Enoyl reductase (ER)" evidence="1">
    <location>
        <begin position="19"/>
        <end position="327"/>
    </location>
</feature>
<dbReference type="Proteomes" id="UP000189462">
    <property type="component" value="Unassembled WGS sequence"/>
</dbReference>
<dbReference type="InterPro" id="IPR020843">
    <property type="entry name" value="ER"/>
</dbReference>